<evidence type="ECO:0000313" key="4">
    <source>
        <dbReference type="EMBL" id="RNI11121.1"/>
    </source>
</evidence>
<reference evidence="4 8" key="4">
    <citation type="submission" date="2018-10" db="EMBL/GenBank/DDBJ databases">
        <title>Cultivation of a novel Methanohalophilus strain from Kebrit Deep of the Red Sea and a genomic comparison of members of the genus Methanohalophilus.</title>
        <authorList>
            <person name="Guan Y."/>
            <person name="Ngugi D.K."/>
            <person name="Stingl U."/>
        </authorList>
    </citation>
    <scope>NUCLEOTIDE SEQUENCE [LARGE SCALE GENOMIC DNA]</scope>
    <source>
        <strain evidence="4 8">DSM 7471</strain>
    </source>
</reference>
<dbReference type="EMBL" id="JWTK01000001">
    <property type="protein sequence ID" value="OJH50453.1"/>
    <property type="molecule type" value="Genomic_DNA"/>
</dbReference>
<dbReference type="InterPro" id="IPR048068">
    <property type="entry name" value="LarA-like"/>
</dbReference>
<dbReference type="InterPro" id="IPR047926">
    <property type="entry name" value="Ni_dep_LarA"/>
</dbReference>
<dbReference type="Gene3D" id="3.90.226.30">
    <property type="match status" value="1"/>
</dbReference>
<dbReference type="OrthoDB" id="202618at2157"/>
<dbReference type="InterPro" id="IPR043166">
    <property type="entry name" value="LarA-like_C"/>
</dbReference>
<dbReference type="Proteomes" id="UP000193969">
    <property type="component" value="Unassembled WGS sequence"/>
</dbReference>
<feature type="domain" description="LarA-like N-terminal" evidence="1">
    <location>
        <begin position="8"/>
        <end position="203"/>
    </location>
</feature>
<dbReference type="PANTHER" id="PTHR33171">
    <property type="entry name" value="LAR_N DOMAIN-CONTAINING PROTEIN"/>
    <property type="match status" value="1"/>
</dbReference>
<dbReference type="Pfam" id="PF09861">
    <property type="entry name" value="Lar_N"/>
    <property type="match status" value="1"/>
</dbReference>
<dbReference type="InterPro" id="IPR018657">
    <property type="entry name" value="LarA-like_N"/>
</dbReference>
<proteinExistence type="predicted"/>
<dbReference type="NCBIfam" id="NF033504">
    <property type="entry name" value="Ni_dep_LarA"/>
    <property type="match status" value="1"/>
</dbReference>
<evidence type="ECO:0000259" key="2">
    <source>
        <dbReference type="Pfam" id="PF21113"/>
    </source>
</evidence>
<keyword evidence="7" id="KW-1185">Reference proteome</keyword>
<gene>
    <name evidence="4" type="primary">larA</name>
    <name evidence="4" type="ORF">EFE41_06025</name>
    <name evidence="3" type="ORF">MPF_0241</name>
    <name evidence="5" type="ORF">SAMN06264941_0252</name>
</gene>
<name>A0A1L9C7G5_9EURY</name>
<feature type="domain" description="Lactate racemase C-terminal" evidence="2">
    <location>
        <begin position="265"/>
        <end position="403"/>
    </location>
</feature>
<reference evidence="3 6" key="1">
    <citation type="submission" date="2014-12" db="EMBL/GenBank/DDBJ databases">
        <title>The genome sequence of Methanohalophilus portucalensis strain FDF1.</title>
        <authorList>
            <person name="Lai M.-C."/>
            <person name="Lai S.-J."/>
        </authorList>
    </citation>
    <scope>NUCLEOTIDE SEQUENCE [LARGE SCALE GENOMIC DNA]</scope>
    <source>
        <strain evidence="3 6">FDF-1</strain>
    </source>
</reference>
<dbReference type="InterPro" id="IPR048520">
    <property type="entry name" value="LarA_C"/>
</dbReference>
<dbReference type="Pfam" id="PF21113">
    <property type="entry name" value="LarA_C"/>
    <property type="match status" value="1"/>
</dbReference>
<reference evidence="7" key="2">
    <citation type="submission" date="2017-04" db="EMBL/GenBank/DDBJ databases">
        <authorList>
            <person name="Varghese N."/>
            <person name="Submissions S."/>
        </authorList>
    </citation>
    <scope>NUCLEOTIDE SEQUENCE [LARGE SCALE GENOMIC DNA]</scope>
    <source>
        <strain evidence="7">FDF-1</strain>
    </source>
</reference>
<evidence type="ECO:0000313" key="6">
    <source>
        <dbReference type="Proteomes" id="UP000185713"/>
    </source>
</evidence>
<organism evidence="3 6">
    <name type="scientific">Methanohalophilus portucalensis FDF-1</name>
    <dbReference type="NCBI Taxonomy" id="523843"/>
    <lineage>
        <taxon>Archaea</taxon>
        <taxon>Methanobacteriati</taxon>
        <taxon>Methanobacteriota</taxon>
        <taxon>Stenosarchaea group</taxon>
        <taxon>Methanomicrobia</taxon>
        <taxon>Methanosarcinales</taxon>
        <taxon>Methanosarcinaceae</taxon>
        <taxon>Methanohalophilus</taxon>
    </lineage>
</organism>
<evidence type="ECO:0000313" key="3">
    <source>
        <dbReference type="EMBL" id="OJH50453.1"/>
    </source>
</evidence>
<evidence type="ECO:0000313" key="7">
    <source>
        <dbReference type="Proteomes" id="UP000193969"/>
    </source>
</evidence>
<dbReference type="RefSeq" id="WP_072358251.1">
    <property type="nucleotide sequence ID" value="NZ_FXBN01000001.1"/>
</dbReference>
<evidence type="ECO:0000313" key="5">
    <source>
        <dbReference type="EMBL" id="SMH29907.1"/>
    </source>
</evidence>
<dbReference type="PANTHER" id="PTHR33171:SF17">
    <property type="entry name" value="LARA-LIKE N-TERMINAL DOMAIN-CONTAINING PROTEIN"/>
    <property type="match status" value="1"/>
</dbReference>
<evidence type="ECO:0000313" key="8">
    <source>
        <dbReference type="Proteomes" id="UP000278252"/>
    </source>
</evidence>
<dbReference type="GO" id="GO:0050043">
    <property type="term" value="F:lactate racemase activity"/>
    <property type="evidence" value="ECO:0007669"/>
    <property type="project" value="InterPro"/>
</dbReference>
<accession>A0A1L9C7G5</accession>
<reference evidence="5" key="3">
    <citation type="submission" date="2017-04" db="EMBL/GenBank/DDBJ databases">
        <authorList>
            <person name="Afonso C.L."/>
            <person name="Miller P.J."/>
            <person name="Scott M.A."/>
            <person name="Spackman E."/>
            <person name="Goraichik I."/>
            <person name="Dimitrov K.M."/>
            <person name="Suarez D.L."/>
            <person name="Swayne D.E."/>
        </authorList>
    </citation>
    <scope>NUCLEOTIDE SEQUENCE [LARGE SCALE GENOMIC DNA]</scope>
    <source>
        <strain evidence="5">FDF-1</strain>
    </source>
</reference>
<dbReference type="EMBL" id="FXBN01000001">
    <property type="protein sequence ID" value="SMH29907.1"/>
    <property type="molecule type" value="Genomic_DNA"/>
</dbReference>
<dbReference type="Proteomes" id="UP000185713">
    <property type="component" value="Unassembled WGS sequence"/>
</dbReference>
<dbReference type="STRING" id="523843.SAMN06264941_0252"/>
<evidence type="ECO:0000259" key="1">
    <source>
        <dbReference type="Pfam" id="PF09861"/>
    </source>
</evidence>
<sequence length="414" mass="45408">MTVITVPYGNESIDVNIPDSNMGDILMPSEIEVQSPPDELVKNALANPVDSKRLSEIVTPESSVAIIVSDITRPSPSSTMLPILLEELKSGGCTEENVTVVCALGLHRQQTEEEIKKILGHLYGKVRFVEHNKENCVKVGTTSRGTPVEIFKEVYESDIVVCTGNIEFHYYAGYSGGAKAILPGVSSNNSVITNHKMMTFEEATTGNIDSPVRQDMEEAAKIFGPDFLINVVLNSKKEIVRAVAGDIIAAHRKGVECVDKMYKVKVEPAEVVITATDASKGMNLYQAYKPLDNAKMAVIDGGTILLAAPCGEGFGHEIFERWSRQCSCPAETIEKFDSDFEFGAHKAAFIAQLAMKHDLLMYSEMPEKDVQDVYFKPVADIQQAIDSIIAENPAVRIHFMPHGQSTLPITKEKN</sequence>
<dbReference type="Gene3D" id="3.40.50.11440">
    <property type="match status" value="1"/>
</dbReference>
<dbReference type="Proteomes" id="UP000278252">
    <property type="component" value="Unassembled WGS sequence"/>
</dbReference>
<dbReference type="AlphaFoldDB" id="A0A1L9C7G5"/>
<dbReference type="EMBL" id="RJJH01000011">
    <property type="protein sequence ID" value="RNI11121.1"/>
    <property type="molecule type" value="Genomic_DNA"/>
</dbReference>
<protein>
    <submittedName>
        <fullName evidence="4">Nickel-dependent lactate racemase</fullName>
    </submittedName>
</protein>